<dbReference type="Gene3D" id="3.40.50.300">
    <property type="entry name" value="P-loop containing nucleotide triphosphate hydrolases"/>
    <property type="match status" value="1"/>
</dbReference>
<dbReference type="InterPro" id="IPR011704">
    <property type="entry name" value="ATPase_dyneun-rel_AAA"/>
</dbReference>
<sequence length="571" mass="63079">MSSRVLQYFGLGRKGRASEPAGALLDDEDDPALMMTGEALTTAILENIRMRRSVLVTGPRGCGKSYCSEQAIKLAKMQGIIGGSRFLQGNREIPRDALSEDMLIVDEAGKVKLLKALALRPLEESGTVTREGFPDWPGIPRGVGIDDPTLVWTNRDWMVLFLDEINRFGDGFLDSLLALLEERKIVRRGQDYYVPIIVVATANPPGYDMTAKKLSPPLQARITRSFRVSQPDVEALVHEIMPSKIRDFARSYPDGQAPEVPSEVRYLAAGVTLCLWGDPSAASKGRYFLPRATRDLLQRLMASNDNLARDMRELATLIDFGPDARAITDWIGCAMARAATERARSVTPKHLEVTAVHVLSHKVREKFNEGANPNLGIRRDRLILNIVKRVMNTPGYAARFGHAAAKQGVAEPARNVQELFAPITLSQLEVAGIIGEFGNARVFVETLARGYAHYRETVLVGPDHVRVWVNTIDGTLQPYATPGDVQQIVAHGFWALVRLLRPGQQLVDMRIIRLVGKLYEHSYQALEEAANPAGQERARLARQVIAQVVDAVSRSPANPQNTPHAARPGTW</sequence>
<dbReference type="PANTHER" id="PTHR42759:SF1">
    <property type="entry name" value="MAGNESIUM-CHELATASE SUBUNIT CHLD"/>
    <property type="match status" value="1"/>
</dbReference>
<dbReference type="SUPFAM" id="SSF52540">
    <property type="entry name" value="P-loop containing nucleoside triphosphate hydrolases"/>
    <property type="match status" value="1"/>
</dbReference>
<gene>
    <name evidence="2" type="ORF">O0S08_09660</name>
</gene>
<name>A0ABY7HAZ8_9BACT</name>
<dbReference type="SMART" id="SM00382">
    <property type="entry name" value="AAA"/>
    <property type="match status" value="1"/>
</dbReference>
<evidence type="ECO:0000259" key="1">
    <source>
        <dbReference type="SMART" id="SM00382"/>
    </source>
</evidence>
<dbReference type="Pfam" id="PF07728">
    <property type="entry name" value="AAA_5"/>
    <property type="match status" value="1"/>
</dbReference>
<dbReference type="PANTHER" id="PTHR42759">
    <property type="entry name" value="MOXR FAMILY PROTEIN"/>
    <property type="match status" value="1"/>
</dbReference>
<dbReference type="InterPro" id="IPR041628">
    <property type="entry name" value="ChlI/MoxR_AAA_lid"/>
</dbReference>
<dbReference type="Proteomes" id="UP001164459">
    <property type="component" value="Chromosome"/>
</dbReference>
<reference evidence="2" key="1">
    <citation type="submission" date="2022-11" db="EMBL/GenBank/DDBJ databases">
        <title>Minimal conservation of predation-associated metabolite biosynthetic gene clusters underscores biosynthetic potential of Myxococcota including descriptions for ten novel species: Archangium lansinium sp. nov., Myxococcus landrumus sp. nov., Nannocystis bai.</title>
        <authorList>
            <person name="Ahearne A."/>
            <person name="Stevens C."/>
            <person name="Dowd S."/>
        </authorList>
    </citation>
    <scope>NUCLEOTIDE SEQUENCE</scope>
    <source>
        <strain evidence="2">Fl3</strain>
    </source>
</reference>
<dbReference type="InterPro" id="IPR003593">
    <property type="entry name" value="AAA+_ATPase"/>
</dbReference>
<dbReference type="Pfam" id="PF17863">
    <property type="entry name" value="AAA_lid_2"/>
    <property type="match status" value="1"/>
</dbReference>
<protein>
    <submittedName>
        <fullName evidence="2">AAA family ATPase</fullName>
    </submittedName>
</protein>
<feature type="domain" description="AAA+ ATPase" evidence="1">
    <location>
        <begin position="50"/>
        <end position="232"/>
    </location>
</feature>
<dbReference type="RefSeq" id="WP_269038759.1">
    <property type="nucleotide sequence ID" value="NZ_CP114040.1"/>
</dbReference>
<dbReference type="EMBL" id="CP114040">
    <property type="protein sequence ID" value="WAS96413.1"/>
    <property type="molecule type" value="Genomic_DNA"/>
</dbReference>
<keyword evidence="3" id="KW-1185">Reference proteome</keyword>
<dbReference type="InterPro" id="IPR027417">
    <property type="entry name" value="P-loop_NTPase"/>
</dbReference>
<dbReference type="Gene3D" id="1.10.8.80">
    <property type="entry name" value="Magnesium chelatase subunit I, C-Terminal domain"/>
    <property type="match status" value="1"/>
</dbReference>
<organism evidence="2 3">
    <name type="scientific">Nannocystis punicea</name>
    <dbReference type="NCBI Taxonomy" id="2995304"/>
    <lineage>
        <taxon>Bacteria</taxon>
        <taxon>Pseudomonadati</taxon>
        <taxon>Myxococcota</taxon>
        <taxon>Polyangia</taxon>
        <taxon>Nannocystales</taxon>
        <taxon>Nannocystaceae</taxon>
        <taxon>Nannocystis</taxon>
    </lineage>
</organism>
<accession>A0ABY7HAZ8</accession>
<proteinExistence type="predicted"/>
<dbReference type="InterPro" id="IPR050764">
    <property type="entry name" value="CbbQ/NirQ/NorQ/GpvN"/>
</dbReference>
<evidence type="ECO:0000313" key="3">
    <source>
        <dbReference type="Proteomes" id="UP001164459"/>
    </source>
</evidence>
<evidence type="ECO:0000313" key="2">
    <source>
        <dbReference type="EMBL" id="WAS96413.1"/>
    </source>
</evidence>